<gene>
    <name evidence="2" type="ORF">BDW59DRAFT_165974</name>
</gene>
<reference evidence="2 3" key="1">
    <citation type="submission" date="2024-07" db="EMBL/GenBank/DDBJ databases">
        <title>Section-level genome sequencing and comparative genomics of Aspergillus sections Usti and Cavernicolus.</title>
        <authorList>
            <consortium name="Lawrence Berkeley National Laboratory"/>
            <person name="Nybo J.L."/>
            <person name="Vesth T.C."/>
            <person name="Theobald S."/>
            <person name="Frisvad J.C."/>
            <person name="Larsen T.O."/>
            <person name="Kjaerboelling I."/>
            <person name="Rothschild-Mancinelli K."/>
            <person name="Lyhne E.K."/>
            <person name="Kogle M.E."/>
            <person name="Barry K."/>
            <person name="Clum A."/>
            <person name="Na H."/>
            <person name="Ledsgaard L."/>
            <person name="Lin J."/>
            <person name="Lipzen A."/>
            <person name="Kuo A."/>
            <person name="Riley R."/>
            <person name="Mondo S."/>
            <person name="LaButti K."/>
            <person name="Haridas S."/>
            <person name="Pangalinan J."/>
            <person name="Salamov A.A."/>
            <person name="Simmons B.A."/>
            <person name="Magnuson J.K."/>
            <person name="Chen J."/>
            <person name="Drula E."/>
            <person name="Henrissat B."/>
            <person name="Wiebenga A."/>
            <person name="Lubbers R.J."/>
            <person name="Gomes A.C."/>
            <person name="Makela M.R."/>
            <person name="Stajich J."/>
            <person name="Grigoriev I.V."/>
            <person name="Mortensen U.H."/>
            <person name="De vries R.P."/>
            <person name="Baker S.E."/>
            <person name="Andersen M.R."/>
        </authorList>
    </citation>
    <scope>NUCLEOTIDE SEQUENCE [LARGE SCALE GENOMIC DNA]</scope>
    <source>
        <strain evidence="2 3">CBS 600.67</strain>
    </source>
</reference>
<name>A0ABR4HPP9_9EURO</name>
<keyword evidence="3" id="KW-1185">Reference proteome</keyword>
<evidence type="ECO:0000256" key="1">
    <source>
        <dbReference type="SAM" id="MobiDB-lite"/>
    </source>
</evidence>
<sequence>MRPPQNRLLPSAIEDDPEIYNARVCAAMKRRAPPCRLVLSHLDPSLEASATPSQPAKRNASGVDDREHPYTLKTAVGLARFWETKAAALEGPFNFERGVNGPVPLKIDYQGIIRPSKPQKIHKYEGTEKHAPLNNDAIADILRHCKPDCPKTQAWVNAHEASKGGKERMRAKVKEREGLRKKVLHKASVRSLQALKEADALREEVDVPQEGEEEYDWNKVGNHAEVNDWDDGRTVKMKAGVRVQVTSVRLRNLVWNDEAPDHHAAYLQAHER</sequence>
<proteinExistence type="predicted"/>
<accession>A0ABR4HPP9</accession>
<protein>
    <submittedName>
        <fullName evidence="2">Uncharacterized protein</fullName>
    </submittedName>
</protein>
<evidence type="ECO:0000313" key="3">
    <source>
        <dbReference type="Proteomes" id="UP001610335"/>
    </source>
</evidence>
<dbReference type="Proteomes" id="UP001610335">
    <property type="component" value="Unassembled WGS sequence"/>
</dbReference>
<feature type="region of interest" description="Disordered" evidence="1">
    <location>
        <begin position="46"/>
        <end position="66"/>
    </location>
</feature>
<evidence type="ECO:0000313" key="2">
    <source>
        <dbReference type="EMBL" id="KAL2817458.1"/>
    </source>
</evidence>
<organism evidence="2 3">
    <name type="scientific">Aspergillus cavernicola</name>
    <dbReference type="NCBI Taxonomy" id="176166"/>
    <lineage>
        <taxon>Eukaryota</taxon>
        <taxon>Fungi</taxon>
        <taxon>Dikarya</taxon>
        <taxon>Ascomycota</taxon>
        <taxon>Pezizomycotina</taxon>
        <taxon>Eurotiomycetes</taxon>
        <taxon>Eurotiomycetidae</taxon>
        <taxon>Eurotiales</taxon>
        <taxon>Aspergillaceae</taxon>
        <taxon>Aspergillus</taxon>
        <taxon>Aspergillus subgen. Nidulantes</taxon>
    </lineage>
</organism>
<dbReference type="EMBL" id="JBFXLS010000092">
    <property type="protein sequence ID" value="KAL2817458.1"/>
    <property type="molecule type" value="Genomic_DNA"/>
</dbReference>
<comment type="caution">
    <text evidence="2">The sequence shown here is derived from an EMBL/GenBank/DDBJ whole genome shotgun (WGS) entry which is preliminary data.</text>
</comment>